<feature type="transmembrane region" description="Helical" evidence="9">
    <location>
        <begin position="58"/>
        <end position="75"/>
    </location>
</feature>
<feature type="transmembrane region" description="Helical" evidence="9">
    <location>
        <begin position="162"/>
        <end position="184"/>
    </location>
</feature>
<feature type="transmembrane region" description="Helical" evidence="9">
    <location>
        <begin position="204"/>
        <end position="221"/>
    </location>
</feature>
<evidence type="ECO:0000256" key="9">
    <source>
        <dbReference type="SAM" id="Phobius"/>
    </source>
</evidence>
<evidence type="ECO:0000256" key="2">
    <source>
        <dbReference type="ARBA" id="ARBA00022448"/>
    </source>
</evidence>
<evidence type="ECO:0000256" key="3">
    <source>
        <dbReference type="ARBA" id="ARBA00022692"/>
    </source>
</evidence>
<keyword evidence="4 9" id="KW-1133">Transmembrane helix</keyword>
<keyword evidence="7 11" id="KW-0407">Ion channel</keyword>
<dbReference type="InterPro" id="IPR013099">
    <property type="entry name" value="K_chnl_dom"/>
</dbReference>
<keyword evidence="6 9" id="KW-0472">Membrane</keyword>
<feature type="transmembrane region" description="Helical" evidence="9">
    <location>
        <begin position="120"/>
        <end position="141"/>
    </location>
</feature>
<dbReference type="InterPro" id="IPR028325">
    <property type="entry name" value="VG_K_chnl"/>
</dbReference>
<dbReference type="GO" id="GO:0001508">
    <property type="term" value="P:action potential"/>
    <property type="evidence" value="ECO:0007669"/>
    <property type="project" value="TreeGrafter"/>
</dbReference>
<dbReference type="Gene3D" id="1.10.287.70">
    <property type="match status" value="1"/>
</dbReference>
<evidence type="ECO:0000256" key="5">
    <source>
        <dbReference type="ARBA" id="ARBA00023065"/>
    </source>
</evidence>
<organism evidence="11">
    <name type="scientific">mine drainage metagenome</name>
    <dbReference type="NCBI Taxonomy" id="410659"/>
    <lineage>
        <taxon>unclassified sequences</taxon>
        <taxon>metagenomes</taxon>
        <taxon>ecological metagenomes</taxon>
    </lineage>
</organism>
<feature type="transmembrane region" description="Helical" evidence="9">
    <location>
        <begin position="21"/>
        <end position="38"/>
    </location>
</feature>
<accession>A0A1J5R0Z7</accession>
<dbReference type="AlphaFoldDB" id="A0A1J5R0Z7"/>
<sequence>MLIESPLIAAFAHQSADQLRWQGLILVGIALLAGVLGTTLEKRYRKRPTWRDAWAATFRYSLGFPLIALVALLLVRHATPALLKLPLLKLALPVLLVLVLVRLANAVSRRLFAKKGGTRYLVRLVSIGLWVTLALYLVGVLPEIREALDAVSVIIGHQRLSGWTLLRGMASIAVTLLLALWIPVQWYLEETGTVTLSMARYFDWVIWLVFVFETTLLSYLVRNKWRYLGNNWMNLVIIVAGIPAEWAYTPLVGALRNLRLLLMIFLLVRVSRRLREYLAGGRIGSMLAIIGTVVVLSGIIASRIDPSIGDVWDGMWWSWVTLSHTGYGDIVPHNAAGRFFGAMIILLGVVLISLFTANLSAYLIGTEVEKVEREEKASDLLLKQVLDRLERVEDLLQRQQSSSGTDPDQPLKGRDQQDRG</sequence>
<feature type="transmembrane region" description="Helical" evidence="9">
    <location>
        <begin position="283"/>
        <end position="304"/>
    </location>
</feature>
<dbReference type="PANTHER" id="PTHR11537">
    <property type="entry name" value="VOLTAGE-GATED POTASSIUM CHANNEL"/>
    <property type="match status" value="1"/>
</dbReference>
<dbReference type="SUPFAM" id="SSF81324">
    <property type="entry name" value="Voltage-gated potassium channels"/>
    <property type="match status" value="1"/>
</dbReference>
<dbReference type="EMBL" id="MLJW01000875">
    <property type="protein sequence ID" value="OIQ81837.1"/>
    <property type="molecule type" value="Genomic_DNA"/>
</dbReference>
<comment type="caution">
    <text evidence="11">The sequence shown here is derived from an EMBL/GenBank/DDBJ whole genome shotgun (WGS) entry which is preliminary data.</text>
</comment>
<keyword evidence="3 9" id="KW-0812">Transmembrane</keyword>
<dbReference type="Gene3D" id="1.20.120.350">
    <property type="entry name" value="Voltage-gated potassium channels. Chain C"/>
    <property type="match status" value="1"/>
</dbReference>
<dbReference type="GO" id="GO:0008076">
    <property type="term" value="C:voltage-gated potassium channel complex"/>
    <property type="evidence" value="ECO:0007669"/>
    <property type="project" value="InterPro"/>
</dbReference>
<dbReference type="PANTHER" id="PTHR11537:SF254">
    <property type="entry name" value="POTASSIUM VOLTAGE-GATED CHANNEL PROTEIN SHAB"/>
    <property type="match status" value="1"/>
</dbReference>
<comment type="subcellular location">
    <subcellularLocation>
        <location evidence="1">Membrane</location>
        <topology evidence="1">Multi-pass membrane protein</topology>
    </subcellularLocation>
</comment>
<dbReference type="InterPro" id="IPR027359">
    <property type="entry name" value="Volt_channel_dom_sf"/>
</dbReference>
<dbReference type="Pfam" id="PF07885">
    <property type="entry name" value="Ion_trans_2"/>
    <property type="match status" value="1"/>
</dbReference>
<evidence type="ECO:0000313" key="11">
    <source>
        <dbReference type="EMBL" id="OIQ81837.1"/>
    </source>
</evidence>
<name>A0A1J5R0Z7_9ZZZZ</name>
<feature type="region of interest" description="Disordered" evidence="8">
    <location>
        <begin position="397"/>
        <end position="420"/>
    </location>
</feature>
<keyword evidence="5" id="KW-0406">Ion transport</keyword>
<feature type="compositionally biased region" description="Polar residues" evidence="8">
    <location>
        <begin position="397"/>
        <end position="406"/>
    </location>
</feature>
<evidence type="ECO:0000256" key="8">
    <source>
        <dbReference type="SAM" id="MobiDB-lite"/>
    </source>
</evidence>
<proteinExistence type="predicted"/>
<evidence type="ECO:0000256" key="1">
    <source>
        <dbReference type="ARBA" id="ARBA00004141"/>
    </source>
</evidence>
<feature type="compositionally biased region" description="Basic and acidic residues" evidence="8">
    <location>
        <begin position="409"/>
        <end position="420"/>
    </location>
</feature>
<evidence type="ECO:0000259" key="10">
    <source>
        <dbReference type="Pfam" id="PF07885"/>
    </source>
</evidence>
<gene>
    <name evidence="11" type="primary">kcsA_3</name>
    <name evidence="11" type="ORF">GALL_363920</name>
</gene>
<keyword evidence="2" id="KW-0813">Transport</keyword>
<feature type="transmembrane region" description="Helical" evidence="9">
    <location>
        <begin position="339"/>
        <end position="364"/>
    </location>
</feature>
<protein>
    <submittedName>
        <fullName evidence="11">pH-gated potassium channel KcsA</fullName>
    </submittedName>
</protein>
<feature type="domain" description="Potassium channel" evidence="10">
    <location>
        <begin position="293"/>
        <end position="363"/>
    </location>
</feature>
<feature type="transmembrane region" description="Helical" evidence="9">
    <location>
        <begin position="87"/>
        <end position="108"/>
    </location>
</feature>
<dbReference type="GO" id="GO:0005249">
    <property type="term" value="F:voltage-gated potassium channel activity"/>
    <property type="evidence" value="ECO:0007669"/>
    <property type="project" value="InterPro"/>
</dbReference>
<evidence type="ECO:0000256" key="4">
    <source>
        <dbReference type="ARBA" id="ARBA00022989"/>
    </source>
</evidence>
<feature type="transmembrane region" description="Helical" evidence="9">
    <location>
        <begin position="228"/>
        <end position="248"/>
    </location>
</feature>
<reference evidence="11" key="1">
    <citation type="submission" date="2016-10" db="EMBL/GenBank/DDBJ databases">
        <title>Sequence of Gallionella enrichment culture.</title>
        <authorList>
            <person name="Poehlein A."/>
            <person name="Muehling M."/>
            <person name="Daniel R."/>
        </authorList>
    </citation>
    <scope>NUCLEOTIDE SEQUENCE</scope>
</reference>
<evidence type="ECO:0000256" key="7">
    <source>
        <dbReference type="ARBA" id="ARBA00023303"/>
    </source>
</evidence>
<evidence type="ECO:0000256" key="6">
    <source>
        <dbReference type="ARBA" id="ARBA00023136"/>
    </source>
</evidence>